<evidence type="ECO:0000313" key="2">
    <source>
        <dbReference type="EMBL" id="AOP19265.1"/>
    </source>
</evidence>
<dbReference type="SUPFAM" id="SSF56672">
    <property type="entry name" value="DNA/RNA polymerases"/>
    <property type="match status" value="1"/>
</dbReference>
<dbReference type="SUPFAM" id="SSF53098">
    <property type="entry name" value="Ribonuclease H-like"/>
    <property type="match status" value="1"/>
</dbReference>
<dbReference type="GO" id="GO:0003677">
    <property type="term" value="F:DNA binding"/>
    <property type="evidence" value="ECO:0007669"/>
    <property type="project" value="InterPro"/>
</dbReference>
<feature type="domain" description="DNA-directed DNA polymerase family A palm" evidence="1">
    <location>
        <begin position="382"/>
        <end position="612"/>
    </location>
</feature>
<dbReference type="GO" id="GO:0003887">
    <property type="term" value="F:DNA-directed DNA polymerase activity"/>
    <property type="evidence" value="ECO:0007669"/>
    <property type="project" value="InterPro"/>
</dbReference>
<dbReference type="InterPro" id="IPR043502">
    <property type="entry name" value="DNA/RNA_pol_sf"/>
</dbReference>
<geneLocation type="chloroplast" evidence="2"/>
<proteinExistence type="predicted"/>
<dbReference type="GO" id="GO:0006302">
    <property type="term" value="P:double-strand break repair"/>
    <property type="evidence" value="ECO:0007669"/>
    <property type="project" value="TreeGrafter"/>
</dbReference>
<dbReference type="PANTHER" id="PTHR10133:SF62">
    <property type="entry name" value="DNA POLYMERASE THETA"/>
    <property type="match status" value="1"/>
</dbReference>
<dbReference type="Gene3D" id="3.30.420.10">
    <property type="entry name" value="Ribonuclease H-like superfamily/Ribonuclease H"/>
    <property type="match status" value="1"/>
</dbReference>
<dbReference type="GeneID" id="29288768"/>
<gene>
    <name evidence="2" type="primary">orf656</name>
</gene>
<dbReference type="InterPro" id="IPR036397">
    <property type="entry name" value="RNaseH_sf"/>
</dbReference>
<reference evidence="2" key="1">
    <citation type="journal article" date="2016" name="Genome Biol. Evol.">
        <title>Evolutionary Dynamics of Chloroplast Genomes in Low Light: A Case Study of the Endolithic Green Alga Ostreobium quekettii.</title>
        <authorList>
            <person name="R Marcelino V."/>
            <person name="Cremen M.C."/>
            <person name="Jackson C.J."/>
            <person name="Larkum A.A."/>
            <person name="Verbruggen H."/>
        </authorList>
    </citation>
    <scope>NUCLEOTIDE SEQUENCE</scope>
</reference>
<dbReference type="InterPro" id="IPR012337">
    <property type="entry name" value="RNaseH-like_sf"/>
</dbReference>
<keyword evidence="2" id="KW-0150">Chloroplast</keyword>
<keyword evidence="2" id="KW-0934">Plastid</keyword>
<dbReference type="AlphaFoldDB" id="A0A1C9JBN2"/>
<dbReference type="Gene3D" id="3.30.70.370">
    <property type="match status" value="1"/>
</dbReference>
<sequence length="656" mass="75072">MLLSLDTEYSMDKNPAPEKILAFIQLYSFELHEVLIFSPSTFKQLAEPLEAWLQKPTSVVLVFFGNTDLVLLSKNLFNSQPLKEFSGHVFDFFLFFRMIHCDQRVNNFAHWARITGNIILDKTLQKQNWVEKQLTTQDITYLTEDVHIFKYFVAYVRNVLPLNLTNSWRDETKHNLVVLSYQLDQVLIPSFVENTLTGICINQDALVQLTHNLSQKYDQTLKKLGLSQAEFQSNKQFTAWLTENWPELLHKGWPQTATSGQCSTSKEGLYKWIYSSNSTFAQLNALELDASANHTSPKNLLSLLEEDNNPEPINSFFQQDEMQFLTSYLSTKVLRGQSTQCQTLSKHIEPTKSTLHPQWMIDGGDTGRITAKEPAIQQIPRDLDFRSLFKAKQNHVLIVQDLAMIELIIFASLAGDDNMLDIFDQGQDLHIYFASIFLNTPYEKLFQQKTVNPNGFKKLRNLMKNVNFGMVYLMGVKSLFQRLIEWGIDYDKVESVHRAWRNTFNALHYYDLCKAAYSVRSTGLFNNFHLITTIRGRPKRCSEDDGIQEFFNQSSIKASVPSIVNFPIQGTCADILKTTVRVFLLLKQKSLVEGELLITAHDEIVVQCPSKNAVETDKPLHTLLTSIGNSILQSAIDRPIHIKVESGVGDTWAEKA</sequence>
<dbReference type="SMART" id="SM00482">
    <property type="entry name" value="POLAc"/>
    <property type="match status" value="1"/>
</dbReference>
<accession>A0A1C9JBN2</accession>
<dbReference type="PRINTS" id="PR00868">
    <property type="entry name" value="DNAPOLI"/>
</dbReference>
<reference evidence="2" key="2">
    <citation type="submission" date="2016-08" db="EMBL/GenBank/DDBJ databases">
        <authorList>
            <person name="Seilhamer J.J."/>
        </authorList>
    </citation>
    <scope>NUCLEOTIDE SEQUENCE</scope>
</reference>
<dbReference type="InterPro" id="IPR001098">
    <property type="entry name" value="DNA-dir_DNA_pol_A_palm_dom"/>
</dbReference>
<organism evidence="2">
    <name type="scientific">Caulerpa cliftonii</name>
    <dbReference type="NCBI Taxonomy" id="1004391"/>
    <lineage>
        <taxon>Eukaryota</taxon>
        <taxon>Viridiplantae</taxon>
        <taxon>Chlorophyta</taxon>
        <taxon>core chlorophytes</taxon>
        <taxon>Ulvophyceae</taxon>
        <taxon>TCBD clade</taxon>
        <taxon>Bryopsidales</taxon>
        <taxon>Halimedineae</taxon>
        <taxon>Caulerpaceae</taxon>
        <taxon>Caulerpa</taxon>
    </lineage>
</organism>
<dbReference type="GO" id="GO:0006261">
    <property type="term" value="P:DNA-templated DNA replication"/>
    <property type="evidence" value="ECO:0007669"/>
    <property type="project" value="InterPro"/>
</dbReference>
<evidence type="ECO:0000259" key="1">
    <source>
        <dbReference type="SMART" id="SM00482"/>
    </source>
</evidence>
<dbReference type="Pfam" id="PF00476">
    <property type="entry name" value="DNA_pol_A"/>
    <property type="match status" value="1"/>
</dbReference>
<dbReference type="Gene3D" id="1.10.150.20">
    <property type="entry name" value="5' to 3' exonuclease, C-terminal subdomain"/>
    <property type="match status" value="1"/>
</dbReference>
<dbReference type="PANTHER" id="PTHR10133">
    <property type="entry name" value="DNA POLYMERASE I"/>
    <property type="match status" value="1"/>
</dbReference>
<name>A0A1C9JBN2_9CHLO</name>
<dbReference type="RefSeq" id="YP_009306361.1">
    <property type="nucleotide sequence ID" value="NC_031368.1"/>
</dbReference>
<protein>
    <recommendedName>
        <fullName evidence="1">DNA-directed DNA polymerase family A palm domain-containing protein</fullName>
    </recommendedName>
</protein>
<dbReference type="EMBL" id="KX808498">
    <property type="protein sequence ID" value="AOP19265.1"/>
    <property type="molecule type" value="Genomic_DNA"/>
</dbReference>
<dbReference type="InterPro" id="IPR002298">
    <property type="entry name" value="DNA_polymerase_A"/>
</dbReference>